<keyword evidence="1" id="KW-0238">DNA-binding</keyword>
<keyword evidence="1" id="KW-0371">Homeobox</keyword>
<evidence type="ECO:0000313" key="2">
    <source>
        <dbReference type="Proteomes" id="UP000805704"/>
    </source>
</evidence>
<evidence type="ECO:0000313" key="1">
    <source>
        <dbReference type="EMBL" id="KAG8007660.1"/>
    </source>
</evidence>
<sequence>MSLLDNSNENFYTPVAPYEVQKHDVLYSSTTCYKVIDFSGEGCFGKVARCVNLTTGTKVAVKIHKENGDVSKVIRKERKMLKAIRTLDADKNNIVNFIESFRSNSLSCLAFEMLDRSLWDLLEERRWIPLNLNEIRPIIQQLMVAFDALKSRGILHTDLKPDNVMLVNHQDQPFKIKLIDFGLARKVRKVRIGTLMQPTSFRAPEVTLGLPLTEAVDMWGVGCIMGFLYFGRELFPRDCSYNLIRSIVHLLGQPDDDLLSAGLYSWSYFSLNDDPYDTGFSLRSPDEFTEVTGIKPQLTFTFFDSVENLEDAVWTYPTKKSDIEFDDRNAFLSLLMSTLDLDPQRRPTPRDSLNNPFLSMFHLKNKMDTSSYLDEARRCMAFSPLNHLESKPKSDEKNDKSDPQAIEADSMASLHFDEACQEKRTSTPFFSVEDLLQVNHEELQVADVISEEKFPNELQVEKNKNNLLQEELEQIRISYQLLIARYEDDVLKNREQTDALRHDLDNEILQKKQLQSQFDEATAALREERQNLEREVEQKKLLQTAYEELQEKHKVDQAKFSAELHTEKAKNNTLQQEVDSLQHEIHNLRAEKEAQKMAEEMTILQQNAFEKERNFVRELDELKAQLSVQLSLNMKLSTDLKAEREAPQKITSHDDNSADEPSQKQESITHTEPLEPTKEAEVSGEMPCEQQETISPALSLEPQQGAEGTLPQTGAQPPSVWKRVRHFLGLRKPRRWKRRREEG</sequence>
<organism evidence="1 2">
    <name type="scientific">Nibea albiflora</name>
    <name type="common">Yellow drum</name>
    <name type="synonym">Corvina albiflora</name>
    <dbReference type="NCBI Taxonomy" id="240163"/>
    <lineage>
        <taxon>Eukaryota</taxon>
        <taxon>Metazoa</taxon>
        <taxon>Chordata</taxon>
        <taxon>Craniata</taxon>
        <taxon>Vertebrata</taxon>
        <taxon>Euteleostomi</taxon>
        <taxon>Actinopterygii</taxon>
        <taxon>Neopterygii</taxon>
        <taxon>Teleostei</taxon>
        <taxon>Neoteleostei</taxon>
        <taxon>Acanthomorphata</taxon>
        <taxon>Eupercaria</taxon>
        <taxon>Sciaenidae</taxon>
        <taxon>Nibea</taxon>
    </lineage>
</organism>
<name>A0ACB7F086_NIBAL</name>
<reference evidence="1" key="1">
    <citation type="submission" date="2020-04" db="EMBL/GenBank/DDBJ databases">
        <title>A chromosome-scale assembly and high-density genetic map of the yellow drum (Nibea albiflora) genome.</title>
        <authorList>
            <person name="Xu D."/>
            <person name="Zhang W."/>
            <person name="Chen R."/>
            <person name="Tan P."/>
            <person name="Wang L."/>
            <person name="Song H."/>
            <person name="Tian L."/>
            <person name="Zhu Q."/>
            <person name="Wang B."/>
        </authorList>
    </citation>
    <scope>NUCLEOTIDE SEQUENCE</scope>
    <source>
        <strain evidence="1">ZJHYS-2018</strain>
    </source>
</reference>
<keyword evidence="1" id="KW-0808">Transferase</keyword>
<dbReference type="EMBL" id="CM024790">
    <property type="protein sequence ID" value="KAG8007660.1"/>
    <property type="molecule type" value="Genomic_DNA"/>
</dbReference>
<dbReference type="Proteomes" id="UP000805704">
    <property type="component" value="Chromosome 2"/>
</dbReference>
<accession>A0ACB7F086</accession>
<keyword evidence="2" id="KW-1185">Reference proteome</keyword>
<comment type="caution">
    <text evidence="1">The sequence shown here is derived from an EMBL/GenBank/DDBJ whole genome shotgun (WGS) entry which is preliminary data.</text>
</comment>
<keyword evidence="1" id="KW-0418">Kinase</keyword>
<gene>
    <name evidence="1" type="primary">HIPK2.15</name>
    <name evidence="1" type="ORF">GBF38_013303</name>
</gene>
<proteinExistence type="predicted"/>
<protein>
    <submittedName>
        <fullName evidence="1">Homeodomain-interacting protein kinase 2</fullName>
    </submittedName>
</protein>